<dbReference type="InterPro" id="IPR027417">
    <property type="entry name" value="P-loop_NTPase"/>
</dbReference>
<feature type="transmembrane region" description="Helical" evidence="11">
    <location>
        <begin position="109"/>
        <end position="130"/>
    </location>
</feature>
<keyword evidence="5" id="KW-0677">Repeat</keyword>
<feature type="domain" description="ABC transporter" evidence="12">
    <location>
        <begin position="1165"/>
        <end position="1440"/>
    </location>
</feature>
<feature type="compositionally biased region" description="Low complexity" evidence="10">
    <location>
        <begin position="446"/>
        <end position="455"/>
    </location>
</feature>
<evidence type="ECO:0000256" key="7">
    <source>
        <dbReference type="ARBA" id="ARBA00022840"/>
    </source>
</evidence>
<dbReference type="STRING" id="133381.A0A2T9ZK51"/>
<dbReference type="CDD" id="cd18595">
    <property type="entry name" value="ABC_6TM_MRP1_2_3_6_D1_like"/>
    <property type="match status" value="1"/>
</dbReference>
<dbReference type="CDD" id="cd18580">
    <property type="entry name" value="ABC_6TM_ABCC_D2"/>
    <property type="match status" value="1"/>
</dbReference>
<feature type="transmembrane region" description="Helical" evidence="11">
    <location>
        <begin position="142"/>
        <end position="160"/>
    </location>
</feature>
<dbReference type="InterPro" id="IPR011527">
    <property type="entry name" value="ABC1_TM_dom"/>
</dbReference>
<dbReference type="InterPro" id="IPR050173">
    <property type="entry name" value="ABC_transporter_C-like"/>
</dbReference>
<keyword evidence="4 11" id="KW-0812">Transmembrane</keyword>
<keyword evidence="8 11" id="KW-1133">Transmembrane helix</keyword>
<dbReference type="CDD" id="cd03250">
    <property type="entry name" value="ABCC_MRP_domain1"/>
    <property type="match status" value="1"/>
</dbReference>
<feature type="domain" description="ABC transmembrane type-1" evidence="13">
    <location>
        <begin position="102"/>
        <end position="391"/>
    </location>
</feature>
<feature type="domain" description="ABC transmembrane type-1" evidence="13">
    <location>
        <begin position="833"/>
        <end position="1118"/>
    </location>
</feature>
<dbReference type="Gene3D" id="3.40.50.300">
    <property type="entry name" value="P-loop containing nucleotide triphosphate hydrolases"/>
    <property type="match status" value="2"/>
</dbReference>
<comment type="caution">
    <text evidence="15">The sequence shown here is derived from an EMBL/GenBank/DDBJ whole genome shotgun (WGS) entry which is preliminary data.</text>
</comment>
<dbReference type="PROSITE" id="PS50893">
    <property type="entry name" value="ABC_TRANSPORTER_2"/>
    <property type="match status" value="2"/>
</dbReference>
<organism evidence="15 16">
    <name type="scientific">Smittium megazygosporum</name>
    <dbReference type="NCBI Taxonomy" id="133381"/>
    <lineage>
        <taxon>Eukaryota</taxon>
        <taxon>Fungi</taxon>
        <taxon>Fungi incertae sedis</taxon>
        <taxon>Zoopagomycota</taxon>
        <taxon>Kickxellomycotina</taxon>
        <taxon>Harpellomycetes</taxon>
        <taxon>Harpellales</taxon>
        <taxon>Legeriomycetaceae</taxon>
        <taxon>Smittium</taxon>
    </lineage>
</organism>
<keyword evidence="2" id="KW-0813">Transport</keyword>
<dbReference type="Pfam" id="PF00664">
    <property type="entry name" value="ABC_membrane"/>
    <property type="match status" value="2"/>
</dbReference>
<evidence type="ECO:0000259" key="13">
    <source>
        <dbReference type="PROSITE" id="PS50929"/>
    </source>
</evidence>
<feature type="transmembrane region" description="Helical" evidence="11">
    <location>
        <begin position="244"/>
        <end position="263"/>
    </location>
</feature>
<feature type="transmembrane region" description="Helical" evidence="11">
    <location>
        <begin position="826"/>
        <end position="848"/>
    </location>
</feature>
<dbReference type="FunFam" id="3.40.50.300:FF:003492">
    <property type="entry name" value="AGAP012735-PA"/>
    <property type="match status" value="1"/>
</dbReference>
<dbReference type="Gene3D" id="1.20.1560.10">
    <property type="entry name" value="ABC transporter type 1, transmembrane domain"/>
    <property type="match status" value="2"/>
</dbReference>
<feature type="transmembrane region" description="Helical" evidence="11">
    <location>
        <begin position="364"/>
        <end position="390"/>
    </location>
</feature>
<dbReference type="PANTHER" id="PTHR24223">
    <property type="entry name" value="ATP-BINDING CASSETTE SUB-FAMILY C"/>
    <property type="match status" value="1"/>
</dbReference>
<evidence type="ECO:0000256" key="9">
    <source>
        <dbReference type="ARBA" id="ARBA00023136"/>
    </source>
</evidence>
<dbReference type="InterPro" id="IPR003593">
    <property type="entry name" value="AAA+_ATPase"/>
</dbReference>
<accession>A0A2T9ZK51</accession>
<dbReference type="CDD" id="cd03244">
    <property type="entry name" value="ABCC_MRP_domain2"/>
    <property type="match status" value="1"/>
</dbReference>
<evidence type="ECO:0000259" key="12">
    <source>
        <dbReference type="PROSITE" id="PS50893"/>
    </source>
</evidence>
<dbReference type="SUPFAM" id="SSF52540">
    <property type="entry name" value="P-loop containing nucleoside triphosphate hydrolases"/>
    <property type="match status" value="2"/>
</dbReference>
<evidence type="ECO:0000256" key="1">
    <source>
        <dbReference type="ARBA" id="ARBA00004128"/>
    </source>
</evidence>
<reference evidence="15 16" key="1">
    <citation type="journal article" date="2018" name="MBio">
        <title>Comparative Genomics Reveals the Core Gene Toolbox for the Fungus-Insect Symbiosis.</title>
        <authorList>
            <person name="Wang Y."/>
            <person name="Stata M."/>
            <person name="Wang W."/>
            <person name="Stajich J.E."/>
            <person name="White M.M."/>
            <person name="Moncalvo J.M."/>
        </authorList>
    </citation>
    <scope>NUCLEOTIDE SEQUENCE [LARGE SCALE GENOMIC DNA]</scope>
    <source>
        <strain evidence="15 16">SC-DP-2</strain>
    </source>
</reference>
<dbReference type="PROSITE" id="PS00211">
    <property type="entry name" value="ABC_TRANSPORTER_1"/>
    <property type="match status" value="2"/>
</dbReference>
<keyword evidence="9 11" id="KW-0472">Membrane</keyword>
<evidence type="ECO:0000256" key="3">
    <source>
        <dbReference type="ARBA" id="ARBA00022554"/>
    </source>
</evidence>
<evidence type="ECO:0000313" key="16">
    <source>
        <dbReference type="Proteomes" id="UP000245609"/>
    </source>
</evidence>
<dbReference type="Proteomes" id="UP000245609">
    <property type="component" value="Unassembled WGS sequence"/>
</dbReference>
<feature type="region of interest" description="Disordered" evidence="10">
    <location>
        <begin position="423"/>
        <end position="455"/>
    </location>
</feature>
<keyword evidence="3" id="KW-0926">Vacuole</keyword>
<proteinExistence type="predicted"/>
<protein>
    <recommendedName>
        <fullName evidence="17">Metal resistance protein YCF1</fullName>
    </recommendedName>
</protein>
<dbReference type="EMBL" id="MBFS01000058">
    <property type="protein sequence ID" value="PVV04951.1"/>
    <property type="molecule type" value="Genomic_DNA"/>
</dbReference>
<dbReference type="SUPFAM" id="SSF90123">
    <property type="entry name" value="ABC transporter transmembrane region"/>
    <property type="match status" value="2"/>
</dbReference>
<keyword evidence="6" id="KW-0547">Nucleotide-binding</keyword>
<name>A0A2T9ZK51_9FUNG</name>
<dbReference type="GO" id="GO:0140359">
    <property type="term" value="F:ABC-type transporter activity"/>
    <property type="evidence" value="ECO:0007669"/>
    <property type="project" value="InterPro"/>
</dbReference>
<feature type="transmembrane region" description="Helical" evidence="11">
    <location>
        <begin position="1091"/>
        <end position="1110"/>
    </location>
</feature>
<evidence type="ECO:0000313" key="14">
    <source>
        <dbReference type="EMBL" id="PVU94159.1"/>
    </source>
</evidence>
<feature type="transmembrane region" description="Helical" evidence="11">
    <location>
        <begin position="331"/>
        <end position="352"/>
    </location>
</feature>
<dbReference type="EMBL" id="MBFS01002663">
    <property type="protein sequence ID" value="PVU94159.1"/>
    <property type="molecule type" value="Genomic_DNA"/>
</dbReference>
<feature type="transmembrane region" description="Helical" evidence="11">
    <location>
        <begin position="894"/>
        <end position="913"/>
    </location>
</feature>
<feature type="domain" description="ABC transporter" evidence="12">
    <location>
        <begin position="465"/>
        <end position="692"/>
    </location>
</feature>
<feature type="transmembrane region" description="Helical" evidence="11">
    <location>
        <begin position="216"/>
        <end position="238"/>
    </location>
</feature>
<evidence type="ECO:0000256" key="10">
    <source>
        <dbReference type="SAM" id="MobiDB-lite"/>
    </source>
</evidence>
<comment type="subcellular location">
    <subcellularLocation>
        <location evidence="1">Vacuole membrane</location>
        <topology evidence="1">Multi-pass membrane protein</topology>
    </subcellularLocation>
</comment>
<dbReference type="InterPro" id="IPR044726">
    <property type="entry name" value="ABCC_6TM_D2"/>
</dbReference>
<feature type="transmembrane region" description="Helical" evidence="11">
    <location>
        <begin position="868"/>
        <end position="887"/>
    </location>
</feature>
<dbReference type="FunFam" id="3.40.50.300:FF:004162">
    <property type="entry name" value="ATP binding cassette subfamily C member 5"/>
    <property type="match status" value="1"/>
</dbReference>
<evidence type="ECO:0000313" key="15">
    <source>
        <dbReference type="EMBL" id="PVV04951.1"/>
    </source>
</evidence>
<dbReference type="GO" id="GO:0005524">
    <property type="term" value="F:ATP binding"/>
    <property type="evidence" value="ECO:0007669"/>
    <property type="project" value="UniProtKB-KW"/>
</dbReference>
<dbReference type="FunFam" id="1.20.1560.10:FF:000010">
    <property type="entry name" value="Multidrug resistance-associated ABC transporter"/>
    <property type="match status" value="1"/>
</dbReference>
<dbReference type="GO" id="GO:0016887">
    <property type="term" value="F:ATP hydrolysis activity"/>
    <property type="evidence" value="ECO:0007669"/>
    <property type="project" value="InterPro"/>
</dbReference>
<evidence type="ECO:0000256" key="4">
    <source>
        <dbReference type="ARBA" id="ARBA00022692"/>
    </source>
</evidence>
<keyword evidence="16" id="KW-1185">Reference proteome</keyword>
<dbReference type="PROSITE" id="PS50929">
    <property type="entry name" value="ABC_TM1F"/>
    <property type="match status" value="2"/>
</dbReference>
<evidence type="ECO:0000256" key="11">
    <source>
        <dbReference type="SAM" id="Phobius"/>
    </source>
</evidence>
<evidence type="ECO:0000256" key="5">
    <source>
        <dbReference type="ARBA" id="ARBA00022737"/>
    </source>
</evidence>
<evidence type="ECO:0000256" key="6">
    <source>
        <dbReference type="ARBA" id="ARBA00022741"/>
    </source>
</evidence>
<dbReference type="PANTHER" id="PTHR24223:SF443">
    <property type="entry name" value="MULTIDRUG-RESISTANCE LIKE PROTEIN 1, ISOFORM I"/>
    <property type="match status" value="1"/>
</dbReference>
<dbReference type="Pfam" id="PF00005">
    <property type="entry name" value="ABC_tran"/>
    <property type="match status" value="2"/>
</dbReference>
<dbReference type="GO" id="GO:0000329">
    <property type="term" value="C:fungal-type vacuole membrane"/>
    <property type="evidence" value="ECO:0007669"/>
    <property type="project" value="UniProtKB-ARBA"/>
</dbReference>
<evidence type="ECO:0000256" key="8">
    <source>
        <dbReference type="ARBA" id="ARBA00022989"/>
    </source>
</evidence>
<dbReference type="OrthoDB" id="6500128at2759"/>
<dbReference type="InterPro" id="IPR017871">
    <property type="entry name" value="ABC_transporter-like_CS"/>
</dbReference>
<dbReference type="InterPro" id="IPR036640">
    <property type="entry name" value="ABC1_TM_sf"/>
</dbReference>
<evidence type="ECO:0000256" key="2">
    <source>
        <dbReference type="ARBA" id="ARBA00022448"/>
    </source>
</evidence>
<dbReference type="SMART" id="SM00382">
    <property type="entry name" value="AAA"/>
    <property type="match status" value="2"/>
</dbReference>
<dbReference type="InterPro" id="IPR003439">
    <property type="entry name" value="ABC_transporter-like_ATP-bd"/>
</dbReference>
<sequence length="1449" mass="162974">MYSHMYSRIDTSLLGSLEDESKPSPEDSASIFSRLLFWWYNPIIKLGFSDGGIQQSDLSSLPESINTKSVSQKFWEYWQYEVSIGRNSVIWALSKCFGGWFLVSTLIKFMYDILLFANPVILKYLLAFISEYSSGHQKDPTPGFYYASILLVVNTIEAFLRSQCFIITCKTGAYFRSALVTALYKKSMLLSSKSRSMFNTGDVVNRMSVDAQRIGAFFIEANTLWSSPFQVCISLYLLYQTLGWSAYAGVAIMSLAVPANAYIAKKLQVIQEQQMESKDARTHLVEESLQGIKVLKLYAWETPFLERIAIVRNCFEIECLRKIGLIYSIQTAIIIFTPFLVTFVTYSVYVAFDNNSRGTLDAGLIFVSLALFNMLQLPLIILPFALTLFIEARVGIRRIKEYLVCEELEKNVVTRLPFNRRSATKGPTEISSKPCDRKLESPVNGSSSITESKSTTIKEENETVVSMENVELWWDYTPGTSSPALKNINLSIHSSELVAVVGRVGSGKSSLLQSLLGELYKPKGKITVKGQVAYVNQQPWIMNATLRENILFGRKYDENIYSKVIFACCLTDDLMMLPNGDMTEIGEKGINLSGGQKARVGLARAIYSSAEVYLLDDPLAAVDAHVGAHLFKYVLGPSGILNDRARILVTNAIQYLELCSSVIFLQSGNIVEQGEFSHLMDKNGLLAALVRDYSYHNQVASGISTPRTPINRDENTPVDISSSISLLQKVQRTILEGSAHSNLARIDSPEDKQVRFYADMSPEEWFRSRRASFTMSRPSIASSMSSSLSNVRSVLTDEQVDGRLITTEHSQVGKVSAKIYINYARYCGIFSSVVFIIALILSEGIIVASTAWLKYWAESNERGENYSMYYLGIYLLLGIVFSLFSILRSYAFMAVGVVNVAIKSHELMLSSIFKSPMSFFDTTPLGRILNRFSRDQAVIDEELPQSFSDWLLETFLLVFNFLAIAVFLPLFIVVMIPMFVMFYIIQKSYLYCSRDLKRLDSVSKSPIYQHFQESLDGVSTIRAYSQVGRFIKENERRLDENQKPVYHLFALNRWMSCRLDILVAIMIFSIAFISIYVLHFHNESNIIDPSVVGMTINYALVITASLNWCIRMYCKTETDIISMERVDEYSNLPSEPVNNPEGAKDPEYGKLLLEQNPLWPQHGKIEFIDYSTKYRENLDPVLTDINVTIKGGEKIGIVGRTGSGKSSFTLGLFRIIEPATGKIMIDGIDITKIRLPDLRSQLCIIPQDPVIFSGTVRFNLFPFFGNDMESELGINAMNIPDSVKSKHEKTMKRIETQFGSYFTHEQPTDAELWEALEAVNLREFVDSLDGKLDAKVSRAGQNFSVGQKQLICLARALVRKSQIIVLDEATASIDHMTDEIIQSTLRSKFKDCTIITIAHRLNTVLDSDRILVLSNGAVAEFDSPANLLDNPESMLSSLAQQYGSSQDAT</sequence>
<dbReference type="FunFam" id="3.40.50.300:FF:000997">
    <property type="entry name" value="Multidrug resistance-associated protein 1"/>
    <property type="match status" value="1"/>
</dbReference>
<dbReference type="FunFam" id="1.20.1560.10:FF:000020">
    <property type="entry name" value="ABC metal ion transporter"/>
    <property type="match status" value="1"/>
</dbReference>
<evidence type="ECO:0008006" key="17">
    <source>
        <dbReference type="Google" id="ProtNLM"/>
    </source>
</evidence>
<gene>
    <name evidence="15" type="ORF">BB560_000534</name>
    <name evidence="14" type="ORF">BB560_005957</name>
</gene>
<feature type="transmembrane region" description="Helical" evidence="11">
    <location>
        <begin position="955"/>
        <end position="985"/>
    </location>
</feature>
<feature type="transmembrane region" description="Helical" evidence="11">
    <location>
        <begin position="1061"/>
        <end position="1079"/>
    </location>
</feature>
<keyword evidence="7" id="KW-0067">ATP-binding</keyword>